<dbReference type="GeneID" id="25907804"/>
<dbReference type="STRING" id="667725.A0A0L0FU37"/>
<proteinExistence type="predicted"/>
<evidence type="ECO:0000313" key="2">
    <source>
        <dbReference type="EMBL" id="KNC80342.1"/>
    </source>
</evidence>
<feature type="region of interest" description="Disordered" evidence="1">
    <location>
        <begin position="88"/>
        <end position="121"/>
    </location>
</feature>
<dbReference type="InterPro" id="IPR019370">
    <property type="entry name" value="E2F-assoc_phosphoprotein"/>
</dbReference>
<name>A0A0L0FU37_9EUKA</name>
<protein>
    <recommendedName>
        <fullName evidence="4">E2F-associated phosphoprotein</fullName>
    </recommendedName>
</protein>
<dbReference type="GO" id="GO:0005634">
    <property type="term" value="C:nucleus"/>
    <property type="evidence" value="ECO:0007669"/>
    <property type="project" value="TreeGrafter"/>
</dbReference>
<dbReference type="RefSeq" id="XP_014154244.1">
    <property type="nucleotide sequence ID" value="XM_014298769.1"/>
</dbReference>
<feature type="region of interest" description="Disordered" evidence="1">
    <location>
        <begin position="1"/>
        <end position="46"/>
    </location>
</feature>
<feature type="compositionally biased region" description="Basic and acidic residues" evidence="1">
    <location>
        <begin position="88"/>
        <end position="101"/>
    </location>
</feature>
<dbReference type="Proteomes" id="UP000054560">
    <property type="component" value="Unassembled WGS sequence"/>
</dbReference>
<feature type="compositionally biased region" description="Polar residues" evidence="1">
    <location>
        <begin position="1"/>
        <end position="14"/>
    </location>
</feature>
<organism evidence="2 3">
    <name type="scientific">Sphaeroforma arctica JP610</name>
    <dbReference type="NCBI Taxonomy" id="667725"/>
    <lineage>
        <taxon>Eukaryota</taxon>
        <taxon>Ichthyosporea</taxon>
        <taxon>Ichthyophonida</taxon>
        <taxon>Sphaeroforma</taxon>
    </lineage>
</organism>
<sequence length="230" mass="26429">MSSSSRINFGQASPTYRAGYMIDGDSDSDDEKVDLTDVPEDLLDMNEEDFENELRKRFESEMHDLQEGYKAEPIPVEAFRDIPEYVNKKYKSDGGGKPDSKDVDDEREPLDTRQADLPGVPKVVEINPQSSQQQQQPQRTRPLFDTDGVLSCPCCMTTLCMDCQRHEKYKQQYRAMFVMNVKVMPEKLQHDPTDPTVYYPVRCEYCSTEVGVVDPDQVYHFFNVIASDPQ</sequence>
<dbReference type="eggNOG" id="KOG3395">
    <property type="taxonomic scope" value="Eukaryota"/>
</dbReference>
<dbReference type="Pfam" id="PF10238">
    <property type="entry name" value="Eapp_C"/>
    <property type="match status" value="2"/>
</dbReference>
<dbReference type="OrthoDB" id="122464at2759"/>
<dbReference type="AlphaFoldDB" id="A0A0L0FU37"/>
<gene>
    <name evidence="2" type="ORF">SARC_07300</name>
</gene>
<evidence type="ECO:0000313" key="3">
    <source>
        <dbReference type="Proteomes" id="UP000054560"/>
    </source>
</evidence>
<reference evidence="2 3" key="1">
    <citation type="submission" date="2011-02" db="EMBL/GenBank/DDBJ databases">
        <title>The Genome Sequence of Sphaeroforma arctica JP610.</title>
        <authorList>
            <consortium name="The Broad Institute Genome Sequencing Platform"/>
            <person name="Russ C."/>
            <person name="Cuomo C."/>
            <person name="Young S.K."/>
            <person name="Zeng Q."/>
            <person name="Gargeya S."/>
            <person name="Alvarado L."/>
            <person name="Berlin A."/>
            <person name="Chapman S.B."/>
            <person name="Chen Z."/>
            <person name="Freedman E."/>
            <person name="Gellesch M."/>
            <person name="Goldberg J."/>
            <person name="Griggs A."/>
            <person name="Gujja S."/>
            <person name="Heilman E."/>
            <person name="Heiman D."/>
            <person name="Howarth C."/>
            <person name="Mehta T."/>
            <person name="Neiman D."/>
            <person name="Pearson M."/>
            <person name="Roberts A."/>
            <person name="Saif S."/>
            <person name="Shea T."/>
            <person name="Shenoy N."/>
            <person name="Sisk P."/>
            <person name="Stolte C."/>
            <person name="Sykes S."/>
            <person name="White J."/>
            <person name="Yandava C."/>
            <person name="Burger G."/>
            <person name="Gray M.W."/>
            <person name="Holland P.W.H."/>
            <person name="King N."/>
            <person name="Lang F.B.F."/>
            <person name="Roger A.J."/>
            <person name="Ruiz-Trillo I."/>
            <person name="Haas B."/>
            <person name="Nusbaum C."/>
            <person name="Birren B."/>
        </authorList>
    </citation>
    <scope>NUCLEOTIDE SEQUENCE [LARGE SCALE GENOMIC DNA]</scope>
    <source>
        <strain evidence="2 3">JP610</strain>
    </source>
</reference>
<keyword evidence="3" id="KW-1185">Reference proteome</keyword>
<evidence type="ECO:0008006" key="4">
    <source>
        <dbReference type="Google" id="ProtNLM"/>
    </source>
</evidence>
<evidence type="ECO:0000256" key="1">
    <source>
        <dbReference type="SAM" id="MobiDB-lite"/>
    </source>
</evidence>
<dbReference type="PANTHER" id="PTHR15967:SF0">
    <property type="entry name" value="E2F-ASSOCIATED PHOSPHOPROTEIN"/>
    <property type="match status" value="1"/>
</dbReference>
<feature type="compositionally biased region" description="Acidic residues" evidence="1">
    <location>
        <begin position="24"/>
        <end position="46"/>
    </location>
</feature>
<dbReference type="PANTHER" id="PTHR15967">
    <property type="entry name" value="E2F-ASSOCIATED PHOSPHOPROTEIN"/>
    <property type="match status" value="1"/>
</dbReference>
<dbReference type="EMBL" id="KQ242166">
    <property type="protein sequence ID" value="KNC80342.1"/>
    <property type="molecule type" value="Genomic_DNA"/>
</dbReference>
<accession>A0A0L0FU37</accession>